<dbReference type="Pfam" id="PF07833">
    <property type="entry name" value="Cu_amine_oxidN1"/>
    <property type="match status" value="1"/>
</dbReference>
<feature type="domain" description="Copper amine oxidase-like N-terminal" evidence="1">
    <location>
        <begin position="358"/>
        <end position="459"/>
    </location>
</feature>
<evidence type="ECO:0000259" key="1">
    <source>
        <dbReference type="Pfam" id="PF07833"/>
    </source>
</evidence>
<evidence type="ECO:0000313" key="3">
    <source>
        <dbReference type="Proteomes" id="UP000567067"/>
    </source>
</evidence>
<dbReference type="Gene3D" id="3.30.457.10">
    <property type="entry name" value="Copper amine oxidase-like, N-terminal domain"/>
    <property type="match status" value="1"/>
</dbReference>
<dbReference type="InterPro" id="IPR036582">
    <property type="entry name" value="Mao_N_sf"/>
</dbReference>
<evidence type="ECO:0000313" key="2">
    <source>
        <dbReference type="EMBL" id="MBA9084733.1"/>
    </source>
</evidence>
<organism evidence="2 3">
    <name type="scientific">Fontibacillus solani</name>
    <dbReference type="NCBI Taxonomy" id="1572857"/>
    <lineage>
        <taxon>Bacteria</taxon>
        <taxon>Bacillati</taxon>
        <taxon>Bacillota</taxon>
        <taxon>Bacilli</taxon>
        <taxon>Bacillales</taxon>
        <taxon>Paenibacillaceae</taxon>
        <taxon>Fontibacillus</taxon>
    </lineage>
</organism>
<comment type="caution">
    <text evidence="2">The sequence shown here is derived from an EMBL/GenBank/DDBJ whole genome shotgun (WGS) entry which is preliminary data.</text>
</comment>
<protein>
    <recommendedName>
        <fullName evidence="1">Copper amine oxidase-like N-terminal domain-containing protein</fullName>
    </recommendedName>
</protein>
<keyword evidence="3" id="KW-1185">Reference proteome</keyword>
<gene>
    <name evidence="2" type="ORF">FHR92_001194</name>
</gene>
<accession>A0A7W3SRB1</accession>
<dbReference type="EMBL" id="JACJIP010000005">
    <property type="protein sequence ID" value="MBA9084733.1"/>
    <property type="molecule type" value="Genomic_DNA"/>
</dbReference>
<name>A0A7W3SRB1_9BACL</name>
<dbReference type="InterPro" id="IPR012854">
    <property type="entry name" value="Cu_amine_oxidase-like_N"/>
</dbReference>
<proteinExistence type="predicted"/>
<dbReference type="Proteomes" id="UP000567067">
    <property type="component" value="Unassembled WGS sequence"/>
</dbReference>
<dbReference type="RefSeq" id="WP_182534728.1">
    <property type="nucleotide sequence ID" value="NZ_JACJIP010000005.1"/>
</dbReference>
<dbReference type="SUPFAM" id="SSF55383">
    <property type="entry name" value="Copper amine oxidase, domain N"/>
    <property type="match status" value="1"/>
</dbReference>
<reference evidence="2 3" key="1">
    <citation type="submission" date="2020-08" db="EMBL/GenBank/DDBJ databases">
        <title>Genomic Encyclopedia of Type Strains, Phase III (KMG-III): the genomes of soil and plant-associated and newly described type strains.</title>
        <authorList>
            <person name="Whitman W."/>
        </authorList>
    </citation>
    <scope>NUCLEOTIDE SEQUENCE [LARGE SCALE GENOMIC DNA]</scope>
    <source>
        <strain evidence="2 3">CECT 8693</strain>
    </source>
</reference>
<dbReference type="AlphaFoldDB" id="A0A7W3SRB1"/>
<sequence length="472" mass="53929">MKNIRFVITFLILVILFSSVVGTFVYVVDPLQQYRKASYSPLFSGQQRYQNPGLAKNYTYDMIIIGSSMTENFVPSKVGESLDGNVLKLSIEGSTAKEQRMIADVAIHTGQVKKILWGLDYFSVRENSVRDEESFPFYLYDENKWNDFKYIFNISNVKHAFGALLLPKDQYARFRNLDLLNNWDSSAQYGPDQVFAKWKEARFAEQTTSENEPSLDVVKQRFEDHIISLIKAHPEIEFTFYYPPYSIVRQQVWYSLNPARFSNQQAMKKYMFEQFSNFNNVKVFDFQSDSSITYDLSLYKDLSHHSAGVNQSIIEAIAADTHRVTKENVDLNNSMLEQQVQSLVINENGPVFSLSITMDGQAVAMKQITTTSKNQVRVPLKDFAMAAGIEFSYDIPSKTATLTRENVQAIITVGESEALVNGQPTTLEAPIQIVQNRLVAPLIAITRILDGKVEITNDQHHPYFINYDLSFK</sequence>